<dbReference type="AlphaFoldDB" id="A0A6S6VX99"/>
<dbReference type="InterPro" id="IPR050888">
    <property type="entry name" value="ZnF_C2H2-type_TF"/>
</dbReference>
<organism evidence="8 9">
    <name type="scientific">Pyrenophora teres f. teres</name>
    <dbReference type="NCBI Taxonomy" id="97479"/>
    <lineage>
        <taxon>Eukaryota</taxon>
        <taxon>Fungi</taxon>
        <taxon>Dikarya</taxon>
        <taxon>Ascomycota</taxon>
        <taxon>Pezizomycotina</taxon>
        <taxon>Dothideomycetes</taxon>
        <taxon>Pleosporomycetidae</taxon>
        <taxon>Pleosporales</taxon>
        <taxon>Pleosporineae</taxon>
        <taxon>Pleosporaceae</taxon>
        <taxon>Pyrenophora</taxon>
    </lineage>
</organism>
<keyword evidence="5" id="KW-0862">Zinc</keyword>
<dbReference type="GO" id="GO:0003676">
    <property type="term" value="F:nucleic acid binding"/>
    <property type="evidence" value="ECO:0007669"/>
    <property type="project" value="InterPro"/>
</dbReference>
<evidence type="ECO:0000256" key="5">
    <source>
        <dbReference type="ARBA" id="ARBA00022833"/>
    </source>
</evidence>
<dbReference type="GO" id="GO:0004527">
    <property type="term" value="F:exonuclease activity"/>
    <property type="evidence" value="ECO:0007669"/>
    <property type="project" value="UniProtKB-KW"/>
</dbReference>
<sequence>MVHNHGPGLACHCAICGQSFGSKGELSDHAANHKDAASSKQTCDCGRTFDSTHALEIHCIQENHAPPAFTCDKCNRTFCSQRDFLDHTKLYGECEAVVEGGEVEMPIYCDRCQETFTTQKRFNSHRSDLNDKCADFRHPTPKKSPSPTTDNYVGLENPKDDCLTAPDYGEEGVTEVSIPQTKTSDDRIQCPMCKKTFHSFGHYNNHWLGCTPVASSSKTQAVAAEPLAMAKASKPARQKTHPLVVNYTNPQDPNLVVASAMQTVTLNTRPPVRQKAPKPTSSRAPPAHNSSAAHDQAANSAVFVCDINGCGRVCRSEPGLRQHKVDAHGVGGQRLDLAGRESWMLNARERDRLRQEGLLRQPSGSSRGRGGGNSPRGSFAAARPPPAAARPPPAAARAPPPTTRPPPSTTRPPPAARQPPMNGRSPGPSQHLQHQQPMPSHVPFAMIPAGADISGAAELVEAKNIQAKISRLLIQANIFIGHEGNVTACDLKWTRIQVFKQPEVLATFDRMCHLPKILQGEYLPTPKAFKDDYTIQYPSTEFESAPAHNAKKPALRVVVLSCSKIVLADGRQEVVKIAAVDVLTCRILMNHLVCTDPNAQVTNWCSTVTGLFGWADFEAARKFGYRVFKGWPAARAALWKFIDKDTIVVGHNLRSDLDALRMIHGRAVDIAKVVEKAANGPLNKAQLSLDSLCRDYPAITLKSDPEYGRDVLLNAFAIREFGLWVFKNDQRFQREAKQKSLDYQRAMPNAVAAA</sequence>
<dbReference type="SMART" id="SM00355">
    <property type="entry name" value="ZnF_C2H2"/>
    <property type="match status" value="6"/>
</dbReference>
<feature type="compositionally biased region" description="Polar residues" evidence="7">
    <location>
        <begin position="279"/>
        <end position="295"/>
    </location>
</feature>
<reference evidence="8" key="1">
    <citation type="submission" date="2021-02" db="EMBL/GenBank/DDBJ databases">
        <authorList>
            <person name="Syme A R."/>
            <person name="Syme A R."/>
            <person name="Moolhuijzen P."/>
        </authorList>
    </citation>
    <scope>NUCLEOTIDE SEQUENCE</scope>
    <source>
        <strain evidence="8">W1-1</strain>
    </source>
</reference>
<keyword evidence="2" id="KW-0479">Metal-binding</keyword>
<proteinExistence type="predicted"/>
<evidence type="ECO:0000256" key="4">
    <source>
        <dbReference type="ARBA" id="ARBA00022771"/>
    </source>
</evidence>
<dbReference type="Gene3D" id="3.30.420.10">
    <property type="entry name" value="Ribonuclease H-like superfamily/Ribonuclease H"/>
    <property type="match status" value="1"/>
</dbReference>
<accession>A0A6S6VX99</accession>
<keyword evidence="3" id="KW-0677">Repeat</keyword>
<keyword evidence="6" id="KW-0539">Nucleus</keyword>
<evidence type="ECO:0000313" key="9">
    <source>
        <dbReference type="Proteomes" id="UP000472372"/>
    </source>
</evidence>
<evidence type="ECO:0000256" key="1">
    <source>
        <dbReference type="ARBA" id="ARBA00004123"/>
    </source>
</evidence>
<protein>
    <submittedName>
        <fullName evidence="8">RNA exonuclease</fullName>
    </submittedName>
</protein>
<feature type="compositionally biased region" description="Polar residues" evidence="7">
    <location>
        <begin position="427"/>
        <end position="438"/>
    </location>
</feature>
<evidence type="ECO:0000313" key="8">
    <source>
        <dbReference type="EMBL" id="CAE7024335.1"/>
    </source>
</evidence>
<feature type="region of interest" description="Disordered" evidence="7">
    <location>
        <begin position="354"/>
        <end position="442"/>
    </location>
</feature>
<evidence type="ECO:0000256" key="3">
    <source>
        <dbReference type="ARBA" id="ARBA00022737"/>
    </source>
</evidence>
<dbReference type="Gene3D" id="3.30.160.60">
    <property type="entry name" value="Classic Zinc Finger"/>
    <property type="match status" value="1"/>
</dbReference>
<evidence type="ECO:0000256" key="6">
    <source>
        <dbReference type="ARBA" id="ARBA00023242"/>
    </source>
</evidence>
<dbReference type="InterPro" id="IPR013087">
    <property type="entry name" value="Znf_C2H2_type"/>
</dbReference>
<dbReference type="GO" id="GO:0008270">
    <property type="term" value="F:zinc ion binding"/>
    <property type="evidence" value="ECO:0007669"/>
    <property type="project" value="UniProtKB-KW"/>
</dbReference>
<feature type="region of interest" description="Disordered" evidence="7">
    <location>
        <begin position="267"/>
        <end position="295"/>
    </location>
</feature>
<dbReference type="GO" id="GO:0005634">
    <property type="term" value="C:nucleus"/>
    <property type="evidence" value="ECO:0007669"/>
    <property type="project" value="UniProtKB-SubCell"/>
</dbReference>
<dbReference type="CDD" id="cd06137">
    <property type="entry name" value="DEDDh_RNase"/>
    <property type="match status" value="1"/>
</dbReference>
<dbReference type="PROSITE" id="PS00028">
    <property type="entry name" value="ZINC_FINGER_C2H2_1"/>
    <property type="match status" value="2"/>
</dbReference>
<dbReference type="PANTHER" id="PTHR24406">
    <property type="entry name" value="TRANSCRIPTIONAL REPRESSOR CTCFL-RELATED"/>
    <property type="match status" value="1"/>
</dbReference>
<dbReference type="PROSITE" id="PS50157">
    <property type="entry name" value="ZINC_FINGER_C2H2_2"/>
    <property type="match status" value="1"/>
</dbReference>
<dbReference type="Proteomes" id="UP000472372">
    <property type="component" value="Chromosome 3"/>
</dbReference>
<comment type="subcellular location">
    <subcellularLocation>
        <location evidence="1">Nucleus</location>
    </subcellularLocation>
</comment>
<name>A0A6S6VX99_9PLEO</name>
<dbReference type="InterPro" id="IPR036397">
    <property type="entry name" value="RNaseH_sf"/>
</dbReference>
<feature type="compositionally biased region" description="Pro residues" evidence="7">
    <location>
        <begin position="383"/>
        <end position="417"/>
    </location>
</feature>
<feature type="region of interest" description="Disordered" evidence="7">
    <location>
        <begin position="135"/>
        <end position="156"/>
    </location>
</feature>
<evidence type="ECO:0000256" key="2">
    <source>
        <dbReference type="ARBA" id="ARBA00022723"/>
    </source>
</evidence>
<evidence type="ECO:0000256" key="7">
    <source>
        <dbReference type="SAM" id="MobiDB-lite"/>
    </source>
</evidence>
<keyword evidence="4" id="KW-0863">Zinc-finger</keyword>
<dbReference type="EMBL" id="HG992979">
    <property type="protein sequence ID" value="CAE7024335.1"/>
    <property type="molecule type" value="Genomic_DNA"/>
</dbReference>
<gene>
    <name evidence="8" type="ORF">PTTW11_03744</name>
</gene>
<keyword evidence="8" id="KW-0540">Nuclease</keyword>
<keyword evidence="8" id="KW-0269">Exonuclease</keyword>
<keyword evidence="8" id="KW-0378">Hydrolase</keyword>
<dbReference type="SUPFAM" id="SSF53098">
    <property type="entry name" value="Ribonuclease H-like"/>
    <property type="match status" value="1"/>
</dbReference>
<dbReference type="InterPro" id="IPR012337">
    <property type="entry name" value="RNaseH-like_sf"/>
</dbReference>